<dbReference type="PANTHER" id="PTHR46737:SF2">
    <property type="entry name" value="OS02G0827600 PROTEIN"/>
    <property type="match status" value="1"/>
</dbReference>
<name>A0A8J5S0E0_ZIZPA</name>
<dbReference type="PANTHER" id="PTHR46737">
    <property type="entry name" value="OS02G0827600 PROTEIN"/>
    <property type="match status" value="1"/>
</dbReference>
<reference evidence="1" key="2">
    <citation type="submission" date="2021-02" db="EMBL/GenBank/DDBJ databases">
        <authorList>
            <person name="Kimball J.A."/>
            <person name="Haas M.W."/>
            <person name="Macchietto M."/>
            <person name="Kono T."/>
            <person name="Duquette J."/>
            <person name="Shao M."/>
        </authorList>
    </citation>
    <scope>NUCLEOTIDE SEQUENCE</scope>
    <source>
        <tissue evidence="1">Fresh leaf tissue</tissue>
    </source>
</reference>
<sequence length="146" mass="16569">MSHLPLAAAMMPPAKTLFLLTPFQPPALLASAPFQPPAPPRLHRLTATTAAVSGTTARERRLAKIREERRRRRRQHEHDHSYPGWARVLENACRDDDELRAILGDSIGNPELMKQRIQERVRKKGRAQFNKSKTGSIVAFKVSFQE</sequence>
<keyword evidence="2" id="KW-1185">Reference proteome</keyword>
<reference evidence="1" key="1">
    <citation type="journal article" date="2021" name="bioRxiv">
        <title>Whole Genome Assembly and Annotation of Northern Wild Rice, Zizania palustris L., Supports a Whole Genome Duplication in the Zizania Genus.</title>
        <authorList>
            <person name="Haas M."/>
            <person name="Kono T."/>
            <person name="Macchietto M."/>
            <person name="Millas R."/>
            <person name="McGilp L."/>
            <person name="Shao M."/>
            <person name="Duquette J."/>
            <person name="Hirsch C.N."/>
            <person name="Kimball J."/>
        </authorList>
    </citation>
    <scope>NUCLEOTIDE SEQUENCE</scope>
    <source>
        <tissue evidence="1">Fresh leaf tissue</tissue>
    </source>
</reference>
<gene>
    <name evidence="1" type="ORF">GUJ93_ZPchr0002g23469</name>
</gene>
<protein>
    <submittedName>
        <fullName evidence="1">Uncharacterized protein</fullName>
    </submittedName>
</protein>
<dbReference type="AlphaFoldDB" id="A0A8J5S0E0"/>
<dbReference type="EMBL" id="JAAALK010000287">
    <property type="protein sequence ID" value="KAG8060823.1"/>
    <property type="molecule type" value="Genomic_DNA"/>
</dbReference>
<dbReference type="OrthoDB" id="2014339at2759"/>
<organism evidence="1 2">
    <name type="scientific">Zizania palustris</name>
    <name type="common">Northern wild rice</name>
    <dbReference type="NCBI Taxonomy" id="103762"/>
    <lineage>
        <taxon>Eukaryota</taxon>
        <taxon>Viridiplantae</taxon>
        <taxon>Streptophyta</taxon>
        <taxon>Embryophyta</taxon>
        <taxon>Tracheophyta</taxon>
        <taxon>Spermatophyta</taxon>
        <taxon>Magnoliopsida</taxon>
        <taxon>Liliopsida</taxon>
        <taxon>Poales</taxon>
        <taxon>Poaceae</taxon>
        <taxon>BOP clade</taxon>
        <taxon>Oryzoideae</taxon>
        <taxon>Oryzeae</taxon>
        <taxon>Zizaniinae</taxon>
        <taxon>Zizania</taxon>
    </lineage>
</organism>
<evidence type="ECO:0000313" key="2">
    <source>
        <dbReference type="Proteomes" id="UP000729402"/>
    </source>
</evidence>
<accession>A0A8J5S0E0</accession>
<proteinExistence type="predicted"/>
<evidence type="ECO:0000313" key="1">
    <source>
        <dbReference type="EMBL" id="KAG8060823.1"/>
    </source>
</evidence>
<dbReference type="Proteomes" id="UP000729402">
    <property type="component" value="Unassembled WGS sequence"/>
</dbReference>
<comment type="caution">
    <text evidence="1">The sequence shown here is derived from an EMBL/GenBank/DDBJ whole genome shotgun (WGS) entry which is preliminary data.</text>
</comment>